<dbReference type="InterPro" id="IPR002295">
    <property type="entry name" value="N4/N6-MTase_EcoPI_Mod-like"/>
</dbReference>
<comment type="catalytic activity">
    <reaction evidence="6">
        <text>a 2'-deoxyadenosine in DNA + S-adenosyl-L-methionine = an N(6)-methyl-2'-deoxyadenosine in DNA + S-adenosyl-L-homocysteine + H(+)</text>
        <dbReference type="Rhea" id="RHEA:15197"/>
        <dbReference type="Rhea" id="RHEA-COMP:12418"/>
        <dbReference type="Rhea" id="RHEA-COMP:12419"/>
        <dbReference type="ChEBI" id="CHEBI:15378"/>
        <dbReference type="ChEBI" id="CHEBI:57856"/>
        <dbReference type="ChEBI" id="CHEBI:59789"/>
        <dbReference type="ChEBI" id="CHEBI:90615"/>
        <dbReference type="ChEBI" id="CHEBI:90616"/>
        <dbReference type="EC" id="2.1.1.72"/>
    </reaction>
</comment>
<dbReference type="InterPro" id="IPR002941">
    <property type="entry name" value="DNA_methylase_N4/N6"/>
</dbReference>
<evidence type="ECO:0000256" key="4">
    <source>
        <dbReference type="ARBA" id="ARBA00022679"/>
    </source>
</evidence>
<dbReference type="PRINTS" id="PR00508">
    <property type="entry name" value="S21N4MTFRASE"/>
</dbReference>
<sequence>MPTLNWIGKDKVVSHHQDVPYRVLEHKYGFTAENGEQTESTYSGNKIIHGDNLEALKSLLPEYEGKIKCIYIDPPYNTGNESWVYNDNVNHPKIKKWLGEVVGKDGEDLTRHDKWLCMMYPRLKLLHKLLADDGVIFISIDDIEYQNLKHILDEIFGAKNFITTFTWRTDGNFDNQAKIKINHEYIICYSKNASTFSFPEVVDPNVDENSKIFKDDIVNTIVKNGSKNPISKITLPIGFPAKFEKGIIKKRNDVFPFFNQDAIVENYKLVVPVEVESGWSSKRIFELFIENGLSSVLDTKGQITDFYLTENGAIENIKRRGIQSHVISSLMNMGNTQNMSNELKLMGLNFDFPKPISLIKYFLSIINDKTCIILDSFAGSGTTAHAVLNLNKQDGGNRKFILVEMEDYANDITAERVKRVSKGFGTGAKAVAGTGGAFDFYELGLPLFDENQNLNEQVGLAKIREYIWFSETRSSIYDFGFQIDDSTNPQSKSINYQYELGVKDGTVYYFIYEKDRLTTLDFDALELIKTKGEQYVIYADNCLLPKDFMAKKNIIFKKIPRDITRF</sequence>
<accession>A0ABV8EIP1</accession>
<evidence type="ECO:0000256" key="6">
    <source>
        <dbReference type="ARBA" id="ARBA00047942"/>
    </source>
</evidence>
<dbReference type="PROSITE" id="PS00092">
    <property type="entry name" value="N6_MTASE"/>
    <property type="match status" value="1"/>
</dbReference>
<keyword evidence="5" id="KW-0949">S-adenosyl-L-methionine</keyword>
<evidence type="ECO:0000256" key="3">
    <source>
        <dbReference type="ARBA" id="ARBA00022603"/>
    </source>
</evidence>
<dbReference type="Pfam" id="PF01555">
    <property type="entry name" value="N6_N4_Mtase"/>
    <property type="match status" value="1"/>
</dbReference>
<evidence type="ECO:0000259" key="7">
    <source>
        <dbReference type="Pfam" id="PF01555"/>
    </source>
</evidence>
<dbReference type="EC" id="2.1.1.72" evidence="2"/>
<dbReference type="GO" id="GO:0008168">
    <property type="term" value="F:methyltransferase activity"/>
    <property type="evidence" value="ECO:0007669"/>
    <property type="project" value="UniProtKB-KW"/>
</dbReference>
<evidence type="ECO:0000256" key="5">
    <source>
        <dbReference type="ARBA" id="ARBA00022691"/>
    </source>
</evidence>
<reference evidence="9" key="1">
    <citation type="journal article" date="2019" name="Int. J. Syst. Evol. Microbiol.">
        <title>The Global Catalogue of Microorganisms (GCM) 10K type strain sequencing project: providing services to taxonomists for standard genome sequencing and annotation.</title>
        <authorList>
            <consortium name="The Broad Institute Genomics Platform"/>
            <consortium name="The Broad Institute Genome Sequencing Center for Infectious Disease"/>
            <person name="Wu L."/>
            <person name="Ma J."/>
        </authorList>
    </citation>
    <scope>NUCLEOTIDE SEQUENCE [LARGE SCALE GENOMIC DNA]</scope>
    <source>
        <strain evidence="9">CECT 8551</strain>
    </source>
</reference>
<evidence type="ECO:0000313" key="9">
    <source>
        <dbReference type="Proteomes" id="UP001595766"/>
    </source>
</evidence>
<feature type="domain" description="DNA methylase N-4/N-6" evidence="7">
    <location>
        <begin position="67"/>
        <end position="413"/>
    </location>
</feature>
<dbReference type="SUPFAM" id="SSF53335">
    <property type="entry name" value="S-adenosyl-L-methionine-dependent methyltransferases"/>
    <property type="match status" value="1"/>
</dbReference>
<evidence type="ECO:0000313" key="8">
    <source>
        <dbReference type="EMBL" id="MFC3975947.1"/>
    </source>
</evidence>
<dbReference type="InterPro" id="IPR029063">
    <property type="entry name" value="SAM-dependent_MTases_sf"/>
</dbReference>
<keyword evidence="9" id="KW-1185">Reference proteome</keyword>
<protein>
    <recommendedName>
        <fullName evidence="2">site-specific DNA-methyltransferase (adenine-specific)</fullName>
        <ecNumber evidence="2">2.1.1.72</ecNumber>
    </recommendedName>
</protein>
<name>A0ABV8EIP1_9BACT</name>
<dbReference type="GO" id="GO:0032259">
    <property type="term" value="P:methylation"/>
    <property type="evidence" value="ECO:0007669"/>
    <property type="project" value="UniProtKB-KW"/>
</dbReference>
<evidence type="ECO:0000256" key="1">
    <source>
        <dbReference type="ARBA" id="ARBA00006594"/>
    </source>
</evidence>
<evidence type="ECO:0000256" key="2">
    <source>
        <dbReference type="ARBA" id="ARBA00011900"/>
    </source>
</evidence>
<keyword evidence="3 8" id="KW-0489">Methyltransferase</keyword>
<comment type="similarity">
    <text evidence="1">Belongs to the N(4)/N(6)-methyltransferase family.</text>
</comment>
<dbReference type="InterPro" id="IPR001091">
    <property type="entry name" value="RM_Methyltransferase"/>
</dbReference>
<comment type="caution">
    <text evidence="8">The sequence shown here is derived from an EMBL/GenBank/DDBJ whole genome shotgun (WGS) entry which is preliminary data.</text>
</comment>
<organism evidence="8 9">
    <name type="scientific">Belliella kenyensis</name>
    <dbReference type="NCBI Taxonomy" id="1472724"/>
    <lineage>
        <taxon>Bacteria</taxon>
        <taxon>Pseudomonadati</taxon>
        <taxon>Bacteroidota</taxon>
        <taxon>Cytophagia</taxon>
        <taxon>Cytophagales</taxon>
        <taxon>Cyclobacteriaceae</taxon>
        <taxon>Belliella</taxon>
    </lineage>
</organism>
<dbReference type="Gene3D" id="3.40.50.150">
    <property type="entry name" value="Vaccinia Virus protein VP39"/>
    <property type="match status" value="1"/>
</dbReference>
<dbReference type="PIRSF" id="PIRSF015855">
    <property type="entry name" value="TypeIII_Mtase_mKpnI"/>
    <property type="match status" value="1"/>
</dbReference>
<dbReference type="EMBL" id="JBHSAV010000017">
    <property type="protein sequence ID" value="MFC3975947.1"/>
    <property type="molecule type" value="Genomic_DNA"/>
</dbReference>
<proteinExistence type="inferred from homology"/>
<dbReference type="Proteomes" id="UP001595766">
    <property type="component" value="Unassembled WGS sequence"/>
</dbReference>
<keyword evidence="4 8" id="KW-0808">Transferase</keyword>
<dbReference type="InterPro" id="IPR002052">
    <property type="entry name" value="DNA_methylase_N6_adenine_CS"/>
</dbReference>
<dbReference type="RefSeq" id="WP_241293063.1">
    <property type="nucleotide sequence ID" value="NZ_JAKZGR010000004.1"/>
</dbReference>
<gene>
    <name evidence="8" type="ORF">ACFOUP_06140</name>
</gene>